<organism evidence="2 3">
    <name type="scientific">Phaeodactylum tricornutum (strain CCAP 1055/1)</name>
    <dbReference type="NCBI Taxonomy" id="556484"/>
    <lineage>
        <taxon>Eukaryota</taxon>
        <taxon>Sar</taxon>
        <taxon>Stramenopiles</taxon>
        <taxon>Ochrophyta</taxon>
        <taxon>Bacillariophyta</taxon>
        <taxon>Bacillariophyceae</taxon>
        <taxon>Bacillariophycidae</taxon>
        <taxon>Naviculales</taxon>
        <taxon>Phaeodactylaceae</taxon>
        <taxon>Phaeodactylum</taxon>
    </lineage>
</organism>
<dbReference type="RefSeq" id="XP_002176348.1">
    <property type="nucleotide sequence ID" value="XM_002176312.1"/>
</dbReference>
<dbReference type="eggNOG" id="ENOG502SN0V">
    <property type="taxonomic scope" value="Eukaryota"/>
</dbReference>
<sequence>MFSMLLHSPNKRPSSWLIPENKRHSSWAFRRELALQSQPGQPHHKGAHPDPDGAPHYPQPRQYDEGILGDLTGGRPGAIIETEEQLAIKAQILEEIDTKTRIYPAWMDQQYGALIEDEEAEFDIDDPDAIDSSTLGTWTIQDLRSKFDYEWDPNSGEPDPNMLEITRDDVRYVKENEKDEDGVEVGYNPMFGPSNPIDTRTILGTMDSYMIDDRSRDDTMLTPQFYEGDPEIGFNEDIVQFRKSLDIMETYIDPFLPDDMPIPRHVAKWHGYPEQTFLEPKNYTNNRFTEKPTDFDAMTPHRARQRAVELARSKNAEWLPDGVSQAWHTEQRQPYEDCGTLVGTLRKGEYSARVKGFGVVGGAALY</sequence>
<gene>
    <name evidence="2" type="ORF">PHATRDRAFT_bd1697</name>
</gene>
<name>B7S468_PHATC</name>
<accession>B7S468</accession>
<protein>
    <submittedName>
        <fullName evidence="2">Uncharacterized protein</fullName>
    </submittedName>
</protein>
<proteinExistence type="predicted"/>
<reference evidence="3" key="2">
    <citation type="submission" date="2008-08" db="EMBL/GenBank/DDBJ databases">
        <authorList>
            <consortium name="Diatom Consortium"/>
            <person name="Grigoriev I."/>
            <person name="Grimwood J."/>
            <person name="Kuo A."/>
            <person name="Otillar R.P."/>
            <person name="Salamov A."/>
            <person name="Detter J.C."/>
            <person name="Lindquist E."/>
            <person name="Shapiro H."/>
            <person name="Lucas S."/>
            <person name="Glavina del Rio T."/>
            <person name="Pitluck S."/>
            <person name="Rokhsar D."/>
            <person name="Bowler C."/>
        </authorList>
    </citation>
    <scope>GENOME REANNOTATION</scope>
    <source>
        <strain evidence="3">CCAP 1055/1</strain>
    </source>
</reference>
<dbReference type="InParanoid" id="B7S468"/>
<dbReference type="EMBL" id="DS999284">
    <property type="protein sequence ID" value="EEC42584.1"/>
    <property type="molecule type" value="Genomic_DNA"/>
</dbReference>
<evidence type="ECO:0000313" key="2">
    <source>
        <dbReference type="EMBL" id="EEC42584.1"/>
    </source>
</evidence>
<evidence type="ECO:0000313" key="3">
    <source>
        <dbReference type="Proteomes" id="UP000000759"/>
    </source>
</evidence>
<dbReference type="AlphaFoldDB" id="B7S468"/>
<dbReference type="GeneID" id="7205004"/>
<dbReference type="Proteomes" id="UP000000759">
    <property type="component" value="Unassembled WGS sequence"/>
</dbReference>
<dbReference type="HOGENOM" id="CLU_675282_0_0_1"/>
<reference evidence="2 3" key="1">
    <citation type="journal article" date="2008" name="Nature">
        <title>The Phaeodactylum genome reveals the evolutionary history of diatom genomes.</title>
        <authorList>
            <person name="Bowler C."/>
            <person name="Allen A.E."/>
            <person name="Badger J.H."/>
            <person name="Grimwood J."/>
            <person name="Jabbari K."/>
            <person name="Kuo A."/>
            <person name="Maheswari U."/>
            <person name="Martens C."/>
            <person name="Maumus F."/>
            <person name="Otillar R.P."/>
            <person name="Rayko E."/>
            <person name="Salamov A."/>
            <person name="Vandepoele K."/>
            <person name="Beszteri B."/>
            <person name="Gruber A."/>
            <person name="Heijde M."/>
            <person name="Katinka M."/>
            <person name="Mock T."/>
            <person name="Valentin K."/>
            <person name="Verret F."/>
            <person name="Berges J.A."/>
            <person name="Brownlee C."/>
            <person name="Cadoret J.P."/>
            <person name="Chiovitti A."/>
            <person name="Choi C.J."/>
            <person name="Coesel S."/>
            <person name="De Martino A."/>
            <person name="Detter J.C."/>
            <person name="Durkin C."/>
            <person name="Falciatore A."/>
            <person name="Fournet J."/>
            <person name="Haruta M."/>
            <person name="Huysman M.J."/>
            <person name="Jenkins B.D."/>
            <person name="Jiroutova K."/>
            <person name="Jorgensen R.E."/>
            <person name="Joubert Y."/>
            <person name="Kaplan A."/>
            <person name="Kroger N."/>
            <person name="Kroth P.G."/>
            <person name="La Roche J."/>
            <person name="Lindquist E."/>
            <person name="Lommer M."/>
            <person name="Martin-Jezequel V."/>
            <person name="Lopez P.J."/>
            <person name="Lucas S."/>
            <person name="Mangogna M."/>
            <person name="McGinnis K."/>
            <person name="Medlin L.K."/>
            <person name="Montsant A."/>
            <person name="Oudot-Le Secq M.P."/>
            <person name="Napoli C."/>
            <person name="Obornik M."/>
            <person name="Parker M.S."/>
            <person name="Petit J.L."/>
            <person name="Porcel B.M."/>
            <person name="Poulsen N."/>
            <person name="Robison M."/>
            <person name="Rychlewski L."/>
            <person name="Rynearson T.A."/>
            <person name="Schmutz J."/>
            <person name="Shapiro H."/>
            <person name="Siaut M."/>
            <person name="Stanley M."/>
            <person name="Sussman M.R."/>
            <person name="Taylor A.R."/>
            <person name="Vardi A."/>
            <person name="von Dassow P."/>
            <person name="Vyverman W."/>
            <person name="Willis A."/>
            <person name="Wyrwicz L.S."/>
            <person name="Rokhsar D.S."/>
            <person name="Weissenbach J."/>
            <person name="Armbrust E.V."/>
            <person name="Green B.R."/>
            <person name="Van de Peer Y."/>
            <person name="Grigoriev I.V."/>
        </authorList>
    </citation>
    <scope>NUCLEOTIDE SEQUENCE [LARGE SCALE GENOMIC DNA]</scope>
    <source>
        <strain evidence="2 3">CCAP 1055/1</strain>
    </source>
</reference>
<evidence type="ECO:0000256" key="1">
    <source>
        <dbReference type="SAM" id="MobiDB-lite"/>
    </source>
</evidence>
<feature type="region of interest" description="Disordered" evidence="1">
    <location>
        <begin position="37"/>
        <end position="75"/>
    </location>
</feature>
<dbReference type="KEGG" id="pti:PHATRDRAFT_bd1697"/>
<dbReference type="OrthoDB" id="40371at2759"/>
<keyword evidence="3" id="KW-1185">Reference proteome</keyword>
<dbReference type="PaxDb" id="2850-Phatrdraft1697"/>